<name>A0A1Y2EXY3_9FUNG</name>
<keyword evidence="1" id="KW-0732">Signal</keyword>
<evidence type="ECO:0000313" key="2">
    <source>
        <dbReference type="EMBL" id="ORY76481.1"/>
    </source>
</evidence>
<comment type="caution">
    <text evidence="2">The sequence shown here is derived from an EMBL/GenBank/DDBJ whole genome shotgun (WGS) entry which is preliminary data.</text>
</comment>
<feature type="signal peptide" evidence="1">
    <location>
        <begin position="1"/>
        <end position="17"/>
    </location>
</feature>
<protein>
    <submittedName>
        <fullName evidence="2">Uncharacterized protein</fullName>
    </submittedName>
</protein>
<organism evidence="2 3">
    <name type="scientific">Neocallimastix californiae</name>
    <dbReference type="NCBI Taxonomy" id="1754190"/>
    <lineage>
        <taxon>Eukaryota</taxon>
        <taxon>Fungi</taxon>
        <taxon>Fungi incertae sedis</taxon>
        <taxon>Chytridiomycota</taxon>
        <taxon>Chytridiomycota incertae sedis</taxon>
        <taxon>Neocallimastigomycetes</taxon>
        <taxon>Neocallimastigales</taxon>
        <taxon>Neocallimastigaceae</taxon>
        <taxon>Neocallimastix</taxon>
    </lineage>
</organism>
<keyword evidence="3" id="KW-1185">Reference proteome</keyword>
<proteinExistence type="predicted"/>
<dbReference type="AlphaFoldDB" id="A0A1Y2EXY3"/>
<evidence type="ECO:0000313" key="3">
    <source>
        <dbReference type="Proteomes" id="UP000193920"/>
    </source>
</evidence>
<sequence length="293" mass="33617">NFLFLFSVFTFITSIYAFKELEEYTELKKTLDEFNSLTSPPATLFSVYLNSTENDIDSRYKFINDLQLNMEKIRNFGAFPYNPKGKVDQNEYKALEKRVNENRQTISNHFGAIDNSLKYVVDILSRYQYMTEDDKKAQSETVIKHILGLTVLPEESLPTRLPILSGADCMNWIDSELQLLVFQFENNDPSNIVDFEEYSKINLSQCLNYIGTGYSMLISAKQANGDADATEFFERYNIGVSELISNHEASIQKKSFQSARKAAILDEEAEAFALSKVISFIFIIAQLMIMLLF</sequence>
<dbReference type="OrthoDB" id="2140011at2759"/>
<accession>A0A1Y2EXY3</accession>
<reference evidence="2 3" key="1">
    <citation type="submission" date="2016-08" db="EMBL/GenBank/DDBJ databases">
        <title>A Parts List for Fungal Cellulosomes Revealed by Comparative Genomics.</title>
        <authorList>
            <consortium name="DOE Joint Genome Institute"/>
            <person name="Haitjema C.H."/>
            <person name="Gilmore S.P."/>
            <person name="Henske J.K."/>
            <person name="Solomon K.V."/>
            <person name="De Groot R."/>
            <person name="Kuo A."/>
            <person name="Mondo S.J."/>
            <person name="Salamov A.A."/>
            <person name="Labutti K."/>
            <person name="Zhao Z."/>
            <person name="Chiniquy J."/>
            <person name="Barry K."/>
            <person name="Brewer H.M."/>
            <person name="Purvine S.O."/>
            <person name="Wright A.T."/>
            <person name="Boxma B."/>
            <person name="Van Alen T."/>
            <person name="Hackstein J.H."/>
            <person name="Baker S.E."/>
            <person name="Grigoriev I.V."/>
            <person name="O'Malley M.A."/>
        </authorList>
    </citation>
    <scope>NUCLEOTIDE SEQUENCE [LARGE SCALE GENOMIC DNA]</scope>
    <source>
        <strain evidence="2 3">G1</strain>
    </source>
</reference>
<feature type="chain" id="PRO_5012056331" evidence="1">
    <location>
        <begin position="18"/>
        <end position="293"/>
    </location>
</feature>
<dbReference type="Proteomes" id="UP000193920">
    <property type="component" value="Unassembled WGS sequence"/>
</dbReference>
<dbReference type="EMBL" id="MCOG01000022">
    <property type="protein sequence ID" value="ORY76481.1"/>
    <property type="molecule type" value="Genomic_DNA"/>
</dbReference>
<feature type="non-terminal residue" evidence="2">
    <location>
        <position position="1"/>
    </location>
</feature>
<gene>
    <name evidence="2" type="ORF">LY90DRAFT_698798</name>
</gene>
<evidence type="ECO:0000256" key="1">
    <source>
        <dbReference type="SAM" id="SignalP"/>
    </source>
</evidence>